<dbReference type="GO" id="GO:0005886">
    <property type="term" value="C:plasma membrane"/>
    <property type="evidence" value="ECO:0007669"/>
    <property type="project" value="TreeGrafter"/>
</dbReference>
<keyword evidence="4 10" id="KW-0808">Transferase</keyword>
<evidence type="ECO:0000256" key="5">
    <source>
        <dbReference type="ARBA" id="ARBA00022692"/>
    </source>
</evidence>
<comment type="caution">
    <text evidence="10">The sequence shown here is derived from an EMBL/GenBank/DDBJ whole genome shotgun (WGS) entry which is preliminary data.</text>
</comment>
<evidence type="ECO:0000313" key="11">
    <source>
        <dbReference type="Proteomes" id="UP000585721"/>
    </source>
</evidence>
<evidence type="ECO:0000256" key="2">
    <source>
        <dbReference type="ARBA" id="ARBA00012438"/>
    </source>
</evidence>
<evidence type="ECO:0000256" key="6">
    <source>
        <dbReference type="ARBA" id="ARBA00022777"/>
    </source>
</evidence>
<dbReference type="Gene3D" id="1.10.287.130">
    <property type="match status" value="1"/>
</dbReference>
<dbReference type="SUPFAM" id="SSF55874">
    <property type="entry name" value="ATPase domain of HSP90 chaperone/DNA topoisomerase II/histidine kinase"/>
    <property type="match status" value="1"/>
</dbReference>
<dbReference type="CDD" id="cd00082">
    <property type="entry name" value="HisKA"/>
    <property type="match status" value="1"/>
</dbReference>
<sequence>MKQNQNSLSRRLLFSIGTILFVTQGTTIFWLLHEEQEIIVHNLRHASKLKVPVESLSWFNWEIVGALFFPALTAFLLSLFISWIAIKRIIAPLYKLTAQLQQRNVEQWQPFDDDGTSREVTAITSALNKLMQKLQLAFSRERQFTSDVSHELRTPIAGIRLNLELLESQSPEEIKALISRLDGMQRTIDQLLTMARLEQKMVMGLQTPVDLVSDVILPAQNECRELLQVRGQTVALSLPDTAYVIGDKTLLSLLLRNLVENSSRYADSDTGLTITVTKQTDGLHLIVRDIGKGVDETHLAALTDAFRRFDQRGGGVGLGLNIVARICRIHQANLQIRNHNQPHGLEIDIVFPADSRK</sequence>
<evidence type="ECO:0000256" key="8">
    <source>
        <dbReference type="SAM" id="Phobius"/>
    </source>
</evidence>
<feature type="transmembrane region" description="Helical" evidence="8">
    <location>
        <begin position="63"/>
        <end position="86"/>
    </location>
</feature>
<dbReference type="InterPro" id="IPR005467">
    <property type="entry name" value="His_kinase_dom"/>
</dbReference>
<keyword evidence="8" id="KW-0472">Membrane</keyword>
<keyword evidence="5 8" id="KW-0812">Transmembrane</keyword>
<evidence type="ECO:0000313" key="10">
    <source>
        <dbReference type="EMBL" id="MBB6055021.1"/>
    </source>
</evidence>
<dbReference type="EMBL" id="JACHGR010000002">
    <property type="protein sequence ID" value="MBB6055021.1"/>
    <property type="molecule type" value="Genomic_DNA"/>
</dbReference>
<dbReference type="PROSITE" id="PS50109">
    <property type="entry name" value="HIS_KIN"/>
    <property type="match status" value="1"/>
</dbReference>
<dbReference type="NCBIfam" id="NF008025">
    <property type="entry name" value="PRK10755.1"/>
    <property type="match status" value="1"/>
</dbReference>
<feature type="domain" description="Histidine kinase" evidence="9">
    <location>
        <begin position="147"/>
        <end position="355"/>
    </location>
</feature>
<dbReference type="InterPro" id="IPR050428">
    <property type="entry name" value="TCS_sensor_his_kinase"/>
</dbReference>
<organism evidence="10 11">
    <name type="scientific">Tolumonas osonensis</name>
    <dbReference type="NCBI Taxonomy" id="675874"/>
    <lineage>
        <taxon>Bacteria</taxon>
        <taxon>Pseudomonadati</taxon>
        <taxon>Pseudomonadota</taxon>
        <taxon>Gammaproteobacteria</taxon>
        <taxon>Aeromonadales</taxon>
        <taxon>Aeromonadaceae</taxon>
        <taxon>Tolumonas</taxon>
    </lineage>
</organism>
<dbReference type="RefSeq" id="WP_188025804.1">
    <property type="nucleotide sequence ID" value="NZ_JACHGR010000002.1"/>
</dbReference>
<dbReference type="InterPro" id="IPR036097">
    <property type="entry name" value="HisK_dim/P_sf"/>
</dbReference>
<evidence type="ECO:0000256" key="7">
    <source>
        <dbReference type="ARBA" id="ARBA00022989"/>
    </source>
</evidence>
<keyword evidence="6 10" id="KW-0418">Kinase</keyword>
<evidence type="ECO:0000259" key="9">
    <source>
        <dbReference type="PROSITE" id="PS50109"/>
    </source>
</evidence>
<evidence type="ECO:0000256" key="3">
    <source>
        <dbReference type="ARBA" id="ARBA00022553"/>
    </source>
</evidence>
<feature type="transmembrane region" description="Helical" evidence="8">
    <location>
        <begin position="12"/>
        <end position="32"/>
    </location>
</feature>
<dbReference type="Pfam" id="PF00512">
    <property type="entry name" value="HisKA"/>
    <property type="match status" value="1"/>
</dbReference>
<dbReference type="InterPro" id="IPR003594">
    <property type="entry name" value="HATPase_dom"/>
</dbReference>
<dbReference type="EC" id="2.7.13.3" evidence="2"/>
<dbReference type="InterPro" id="IPR003661">
    <property type="entry name" value="HisK_dim/P_dom"/>
</dbReference>
<dbReference type="Proteomes" id="UP000585721">
    <property type="component" value="Unassembled WGS sequence"/>
</dbReference>
<protein>
    <recommendedName>
        <fullName evidence="2">histidine kinase</fullName>
        <ecNumber evidence="2">2.7.13.3</ecNumber>
    </recommendedName>
</protein>
<dbReference type="AlphaFoldDB" id="A0A841GIG4"/>
<evidence type="ECO:0000256" key="1">
    <source>
        <dbReference type="ARBA" id="ARBA00000085"/>
    </source>
</evidence>
<dbReference type="SUPFAM" id="SSF47384">
    <property type="entry name" value="Homodimeric domain of signal transducing histidine kinase"/>
    <property type="match status" value="1"/>
</dbReference>
<dbReference type="GO" id="GO:0000155">
    <property type="term" value="F:phosphorelay sensor kinase activity"/>
    <property type="evidence" value="ECO:0007669"/>
    <property type="project" value="InterPro"/>
</dbReference>
<dbReference type="PANTHER" id="PTHR45436:SF7">
    <property type="entry name" value="SENSOR PROTEIN BASS"/>
    <property type="match status" value="1"/>
</dbReference>
<dbReference type="Pfam" id="PF02518">
    <property type="entry name" value="HATPase_c"/>
    <property type="match status" value="1"/>
</dbReference>
<evidence type="ECO:0000256" key="4">
    <source>
        <dbReference type="ARBA" id="ARBA00022679"/>
    </source>
</evidence>
<dbReference type="Gene3D" id="3.30.565.10">
    <property type="entry name" value="Histidine kinase-like ATPase, C-terminal domain"/>
    <property type="match status" value="1"/>
</dbReference>
<dbReference type="PANTHER" id="PTHR45436">
    <property type="entry name" value="SENSOR HISTIDINE KINASE YKOH"/>
    <property type="match status" value="1"/>
</dbReference>
<proteinExistence type="predicted"/>
<dbReference type="SMART" id="SM00387">
    <property type="entry name" value="HATPase_c"/>
    <property type="match status" value="1"/>
</dbReference>
<keyword evidence="3" id="KW-0597">Phosphoprotein</keyword>
<accession>A0A841GIG4</accession>
<keyword evidence="7 8" id="KW-1133">Transmembrane helix</keyword>
<gene>
    <name evidence="10" type="ORF">HNR75_000893</name>
</gene>
<reference evidence="10 11" key="1">
    <citation type="submission" date="2020-08" db="EMBL/GenBank/DDBJ databases">
        <title>Genomic Encyclopedia of Type Strains, Phase IV (KMG-IV): sequencing the most valuable type-strain genomes for metagenomic binning, comparative biology and taxonomic classification.</title>
        <authorList>
            <person name="Goeker M."/>
        </authorList>
    </citation>
    <scope>NUCLEOTIDE SEQUENCE [LARGE SCALE GENOMIC DNA]</scope>
    <source>
        <strain evidence="10 11">DSM 22975</strain>
    </source>
</reference>
<keyword evidence="11" id="KW-1185">Reference proteome</keyword>
<name>A0A841GIG4_9GAMM</name>
<comment type="catalytic activity">
    <reaction evidence="1">
        <text>ATP + protein L-histidine = ADP + protein N-phospho-L-histidine.</text>
        <dbReference type="EC" id="2.7.13.3"/>
    </reaction>
</comment>
<dbReference type="InterPro" id="IPR036890">
    <property type="entry name" value="HATPase_C_sf"/>
</dbReference>
<dbReference type="SMART" id="SM00388">
    <property type="entry name" value="HisKA"/>
    <property type="match status" value="1"/>
</dbReference>